<gene>
    <name evidence="4" type="ORF">PSYICH_LOCUS11103</name>
</gene>
<dbReference type="AlphaFoldDB" id="A0A9P0D4P9"/>
<accession>A0A9P0D4P9</accession>
<keyword evidence="1" id="KW-0862">Zinc</keyword>
<organism evidence="4 5">
    <name type="scientific">Psylliodes chrysocephalus</name>
    <dbReference type="NCBI Taxonomy" id="3402493"/>
    <lineage>
        <taxon>Eukaryota</taxon>
        <taxon>Metazoa</taxon>
        <taxon>Ecdysozoa</taxon>
        <taxon>Arthropoda</taxon>
        <taxon>Hexapoda</taxon>
        <taxon>Insecta</taxon>
        <taxon>Pterygota</taxon>
        <taxon>Neoptera</taxon>
        <taxon>Endopterygota</taxon>
        <taxon>Coleoptera</taxon>
        <taxon>Polyphaga</taxon>
        <taxon>Cucujiformia</taxon>
        <taxon>Chrysomeloidea</taxon>
        <taxon>Chrysomelidae</taxon>
        <taxon>Galerucinae</taxon>
        <taxon>Alticini</taxon>
        <taxon>Psylliodes</taxon>
    </lineage>
</organism>
<dbReference type="Proteomes" id="UP001153636">
    <property type="component" value="Chromosome 5"/>
</dbReference>
<evidence type="ECO:0000313" key="4">
    <source>
        <dbReference type="EMBL" id="CAH1110454.1"/>
    </source>
</evidence>
<reference evidence="4" key="1">
    <citation type="submission" date="2022-01" db="EMBL/GenBank/DDBJ databases">
        <authorList>
            <person name="King R."/>
        </authorList>
    </citation>
    <scope>NUCLEOTIDE SEQUENCE</scope>
</reference>
<dbReference type="PANTHER" id="PTHR35385">
    <property type="entry name" value="PROTEIN B, PUTATIVE-RELATED-RELATED"/>
    <property type="match status" value="1"/>
</dbReference>
<dbReference type="EMBL" id="OV651817">
    <property type="protein sequence ID" value="CAH1110454.1"/>
    <property type="molecule type" value="Genomic_DNA"/>
</dbReference>
<evidence type="ECO:0000313" key="5">
    <source>
        <dbReference type="Proteomes" id="UP001153636"/>
    </source>
</evidence>
<dbReference type="GO" id="GO:0008270">
    <property type="term" value="F:zinc ion binding"/>
    <property type="evidence" value="ECO:0007669"/>
    <property type="project" value="UniProtKB-KW"/>
</dbReference>
<feature type="domain" description="SWIM-type" evidence="3">
    <location>
        <begin position="75"/>
        <end position="107"/>
    </location>
</feature>
<feature type="region of interest" description="Disordered" evidence="2">
    <location>
        <begin position="141"/>
        <end position="163"/>
    </location>
</feature>
<dbReference type="PROSITE" id="PS50966">
    <property type="entry name" value="ZF_SWIM"/>
    <property type="match status" value="1"/>
</dbReference>
<evidence type="ECO:0000256" key="1">
    <source>
        <dbReference type="PROSITE-ProRule" id="PRU00325"/>
    </source>
</evidence>
<sequence>MVGVKNISEMMLKQGEIHVHHGNESGKTRTGKNSRRIPKNTLDYQKFFERSKNITEVTQVDEKTFKVQSERTLEYYVVGHVIGFCTCLSGSGGHFCKHLLEVENKYCIMFQSALLLSEKDRQQLTYLALGKEIPLSSFEDINSPVHEGSSNEHTSDQTTSQQAELGAPSQFNIPIDQIGEHPAAMQHGGQLRLEYPLSAVLLSILVAVAAP</sequence>
<keyword evidence="1" id="KW-0479">Metal-binding</keyword>
<dbReference type="OrthoDB" id="6582261at2759"/>
<protein>
    <recommendedName>
        <fullName evidence="3">SWIM-type domain-containing protein</fullName>
    </recommendedName>
</protein>
<evidence type="ECO:0000259" key="3">
    <source>
        <dbReference type="PROSITE" id="PS50966"/>
    </source>
</evidence>
<keyword evidence="1" id="KW-0863">Zinc-finger</keyword>
<name>A0A9P0D4P9_9CUCU</name>
<dbReference type="PANTHER" id="PTHR35385:SF2">
    <property type="entry name" value="PROTEIN B, PUTATIVE-RELATED"/>
    <property type="match status" value="1"/>
</dbReference>
<evidence type="ECO:0000256" key="2">
    <source>
        <dbReference type="SAM" id="MobiDB-lite"/>
    </source>
</evidence>
<dbReference type="InterPro" id="IPR007527">
    <property type="entry name" value="Znf_SWIM"/>
</dbReference>
<proteinExistence type="predicted"/>
<keyword evidence="5" id="KW-1185">Reference proteome</keyword>